<reference evidence="2" key="1">
    <citation type="journal article" date="2022" name="bioRxiv">
        <title>Sequencing and chromosome-scale assembly of the giantPleurodeles waltlgenome.</title>
        <authorList>
            <person name="Brown T."/>
            <person name="Elewa A."/>
            <person name="Iarovenko S."/>
            <person name="Subramanian E."/>
            <person name="Araus A.J."/>
            <person name="Petzold A."/>
            <person name="Susuki M."/>
            <person name="Suzuki K.-i.T."/>
            <person name="Hayashi T."/>
            <person name="Toyoda A."/>
            <person name="Oliveira C."/>
            <person name="Osipova E."/>
            <person name="Leigh N.D."/>
            <person name="Simon A."/>
            <person name="Yun M.H."/>
        </authorList>
    </citation>
    <scope>NUCLEOTIDE SEQUENCE</scope>
    <source>
        <strain evidence="2">20211129_DDA</strain>
        <tissue evidence="2">Liver</tissue>
    </source>
</reference>
<dbReference type="Proteomes" id="UP001066276">
    <property type="component" value="Chromosome 3_1"/>
</dbReference>
<proteinExistence type="predicted"/>
<protein>
    <submittedName>
        <fullName evidence="2">Uncharacterized protein</fullName>
    </submittedName>
</protein>
<feature type="region of interest" description="Disordered" evidence="1">
    <location>
        <begin position="1"/>
        <end position="129"/>
    </location>
</feature>
<evidence type="ECO:0000313" key="2">
    <source>
        <dbReference type="EMBL" id="KAJ1185074.1"/>
    </source>
</evidence>
<accession>A0AAV7U7N2</accession>
<evidence type="ECO:0000256" key="1">
    <source>
        <dbReference type="SAM" id="MobiDB-lite"/>
    </source>
</evidence>
<evidence type="ECO:0000313" key="3">
    <source>
        <dbReference type="Proteomes" id="UP001066276"/>
    </source>
</evidence>
<comment type="caution">
    <text evidence="2">The sequence shown here is derived from an EMBL/GenBank/DDBJ whole genome shotgun (WGS) entry which is preliminary data.</text>
</comment>
<name>A0AAV7U7N2_PLEWA</name>
<feature type="compositionally biased region" description="Basic residues" evidence="1">
    <location>
        <begin position="12"/>
        <end position="23"/>
    </location>
</feature>
<feature type="compositionally biased region" description="Polar residues" evidence="1">
    <location>
        <begin position="53"/>
        <end position="77"/>
    </location>
</feature>
<dbReference type="EMBL" id="JANPWB010000005">
    <property type="protein sequence ID" value="KAJ1185074.1"/>
    <property type="molecule type" value="Genomic_DNA"/>
</dbReference>
<gene>
    <name evidence="2" type="ORF">NDU88_001869</name>
</gene>
<keyword evidence="3" id="KW-1185">Reference proteome</keyword>
<organism evidence="2 3">
    <name type="scientific">Pleurodeles waltl</name>
    <name type="common">Iberian ribbed newt</name>
    <dbReference type="NCBI Taxonomy" id="8319"/>
    <lineage>
        <taxon>Eukaryota</taxon>
        <taxon>Metazoa</taxon>
        <taxon>Chordata</taxon>
        <taxon>Craniata</taxon>
        <taxon>Vertebrata</taxon>
        <taxon>Euteleostomi</taxon>
        <taxon>Amphibia</taxon>
        <taxon>Batrachia</taxon>
        <taxon>Caudata</taxon>
        <taxon>Salamandroidea</taxon>
        <taxon>Salamandridae</taxon>
        <taxon>Pleurodelinae</taxon>
        <taxon>Pleurodeles</taxon>
    </lineage>
</organism>
<dbReference type="AlphaFoldDB" id="A0AAV7U7N2"/>
<feature type="compositionally biased region" description="Basic and acidic residues" evidence="1">
    <location>
        <begin position="79"/>
        <end position="90"/>
    </location>
</feature>
<sequence>MSPQHPAGLQGRRPRHEQRHRGAPARPGLTQAQHLKPRQPSSAPIRLPLACSSAPQSTPGGSATPVQVATPGGNTTADELLRRGPPRLDHPSAAGKAPLAHCITPHLGPIHSKAVEGRQDPRQSTGESW</sequence>